<reference evidence="10" key="1">
    <citation type="journal article" date="2020" name="Stud. Mycol.">
        <title>101 Dothideomycetes genomes: a test case for predicting lifestyles and emergence of pathogens.</title>
        <authorList>
            <person name="Haridas S."/>
            <person name="Albert R."/>
            <person name="Binder M."/>
            <person name="Bloem J."/>
            <person name="Labutti K."/>
            <person name="Salamov A."/>
            <person name="Andreopoulos B."/>
            <person name="Baker S."/>
            <person name="Barry K."/>
            <person name="Bills G."/>
            <person name="Bluhm B."/>
            <person name="Cannon C."/>
            <person name="Castanera R."/>
            <person name="Culley D."/>
            <person name="Daum C."/>
            <person name="Ezra D."/>
            <person name="Gonzalez J."/>
            <person name="Henrissat B."/>
            <person name="Kuo A."/>
            <person name="Liang C."/>
            <person name="Lipzen A."/>
            <person name="Lutzoni F."/>
            <person name="Magnuson J."/>
            <person name="Mondo S."/>
            <person name="Nolan M."/>
            <person name="Ohm R."/>
            <person name="Pangilinan J."/>
            <person name="Park H.-J."/>
            <person name="Ramirez L."/>
            <person name="Alfaro M."/>
            <person name="Sun H."/>
            <person name="Tritt A."/>
            <person name="Yoshinaga Y."/>
            <person name="Zwiers L.-H."/>
            <person name="Turgeon B."/>
            <person name="Goodwin S."/>
            <person name="Spatafora J."/>
            <person name="Crous P."/>
            <person name="Grigoriev I."/>
        </authorList>
    </citation>
    <scope>NUCLEOTIDE SEQUENCE</scope>
    <source>
        <strain evidence="10">ATCC 36951</strain>
    </source>
</reference>
<evidence type="ECO:0000256" key="5">
    <source>
        <dbReference type="ARBA" id="ARBA00022989"/>
    </source>
</evidence>
<feature type="domain" description="Cytochrome b561" evidence="9">
    <location>
        <begin position="6"/>
        <end position="121"/>
    </location>
</feature>
<evidence type="ECO:0000256" key="6">
    <source>
        <dbReference type="ARBA" id="ARBA00023136"/>
    </source>
</evidence>
<dbReference type="AlphaFoldDB" id="A0A6A6CQ33"/>
<accession>A0A6A6CQ33</accession>
<evidence type="ECO:0000256" key="7">
    <source>
        <dbReference type="SAM" id="MobiDB-lite"/>
    </source>
</evidence>
<keyword evidence="2" id="KW-0813">Transport</keyword>
<feature type="transmembrane region" description="Helical" evidence="8">
    <location>
        <begin position="132"/>
        <end position="152"/>
    </location>
</feature>
<evidence type="ECO:0000313" key="11">
    <source>
        <dbReference type="Proteomes" id="UP000799537"/>
    </source>
</evidence>
<feature type="transmembrane region" description="Helical" evidence="8">
    <location>
        <begin position="6"/>
        <end position="26"/>
    </location>
</feature>
<evidence type="ECO:0000259" key="9">
    <source>
        <dbReference type="SMART" id="SM00665"/>
    </source>
</evidence>
<dbReference type="OrthoDB" id="19261at2759"/>
<evidence type="ECO:0000256" key="4">
    <source>
        <dbReference type="ARBA" id="ARBA00022982"/>
    </source>
</evidence>
<sequence length="213" mass="22967">MDIWLVHGLLGCVAFFLVWPLGIVKLWAKKSRWPIQHWAIQSTGLLILMSTAALGLLNSGSLHHPHQVLGLGVSSMALFQMILGHANSLKSRKTTTYINLAHAILGFSTILLGWLTILAGFCLASLDSTSFIVIGLLSAIEVLALVAGSVVIRWRAQSTSQLDGVGKEADGSDSRLYTLAEDENDDEQDGAAYKDETTPTQQSAGTMHEKSPV</sequence>
<keyword evidence="6 8" id="KW-0472">Membrane</keyword>
<evidence type="ECO:0000313" key="10">
    <source>
        <dbReference type="EMBL" id="KAF2167576.1"/>
    </source>
</evidence>
<evidence type="ECO:0000256" key="1">
    <source>
        <dbReference type="ARBA" id="ARBA00004370"/>
    </source>
</evidence>
<organism evidence="10 11">
    <name type="scientific">Zasmidium cellare ATCC 36951</name>
    <dbReference type="NCBI Taxonomy" id="1080233"/>
    <lineage>
        <taxon>Eukaryota</taxon>
        <taxon>Fungi</taxon>
        <taxon>Dikarya</taxon>
        <taxon>Ascomycota</taxon>
        <taxon>Pezizomycotina</taxon>
        <taxon>Dothideomycetes</taxon>
        <taxon>Dothideomycetidae</taxon>
        <taxon>Mycosphaerellales</taxon>
        <taxon>Mycosphaerellaceae</taxon>
        <taxon>Zasmidium</taxon>
    </lineage>
</organism>
<evidence type="ECO:0000256" key="2">
    <source>
        <dbReference type="ARBA" id="ARBA00022448"/>
    </source>
</evidence>
<dbReference type="PANTHER" id="PTHR47797">
    <property type="entry name" value="DEHYDROGENASE, PUTATIVE (AFU_ORTHOLOGUE AFUA_8G05805)-RELATED"/>
    <property type="match status" value="1"/>
</dbReference>
<keyword evidence="4" id="KW-0249">Electron transport</keyword>
<dbReference type="GO" id="GO:0016020">
    <property type="term" value="C:membrane"/>
    <property type="evidence" value="ECO:0007669"/>
    <property type="project" value="UniProtKB-SubCell"/>
</dbReference>
<dbReference type="CDD" id="cd08760">
    <property type="entry name" value="Cyt_b561_FRRS1_like"/>
    <property type="match status" value="1"/>
</dbReference>
<evidence type="ECO:0000256" key="3">
    <source>
        <dbReference type="ARBA" id="ARBA00022692"/>
    </source>
</evidence>
<feature type="transmembrane region" description="Helical" evidence="8">
    <location>
        <begin position="100"/>
        <end position="126"/>
    </location>
</feature>
<comment type="subcellular location">
    <subcellularLocation>
        <location evidence="1">Membrane</location>
    </subcellularLocation>
</comment>
<proteinExistence type="predicted"/>
<gene>
    <name evidence="10" type="ORF">M409DRAFT_22380</name>
</gene>
<dbReference type="GeneID" id="54559582"/>
<dbReference type="Proteomes" id="UP000799537">
    <property type="component" value="Unassembled WGS sequence"/>
</dbReference>
<dbReference type="InterPro" id="IPR006593">
    <property type="entry name" value="Cyt_b561/ferric_Rdtase_TM"/>
</dbReference>
<dbReference type="EMBL" id="ML993593">
    <property type="protein sequence ID" value="KAF2167576.1"/>
    <property type="molecule type" value="Genomic_DNA"/>
</dbReference>
<feature type="transmembrane region" description="Helical" evidence="8">
    <location>
        <begin position="69"/>
        <end position="88"/>
    </location>
</feature>
<dbReference type="RefSeq" id="XP_033668465.1">
    <property type="nucleotide sequence ID" value="XM_033806310.1"/>
</dbReference>
<protein>
    <recommendedName>
        <fullName evidence="9">Cytochrome b561 domain-containing protein</fullName>
    </recommendedName>
</protein>
<dbReference type="Gene3D" id="1.20.120.1770">
    <property type="match status" value="1"/>
</dbReference>
<keyword evidence="5 8" id="KW-1133">Transmembrane helix</keyword>
<keyword evidence="3 8" id="KW-0812">Transmembrane</keyword>
<feature type="transmembrane region" description="Helical" evidence="8">
    <location>
        <begin position="38"/>
        <end position="57"/>
    </location>
</feature>
<dbReference type="SMART" id="SM00665">
    <property type="entry name" value="B561"/>
    <property type="match status" value="1"/>
</dbReference>
<feature type="region of interest" description="Disordered" evidence="7">
    <location>
        <begin position="181"/>
        <end position="213"/>
    </location>
</feature>
<keyword evidence="11" id="KW-1185">Reference proteome</keyword>
<dbReference type="PANTHER" id="PTHR47797:SF1">
    <property type="entry name" value="CYTOCHROME B561 DOMAIN-CONTAINING PROTEIN-RELATED"/>
    <property type="match status" value="1"/>
</dbReference>
<evidence type="ECO:0000256" key="8">
    <source>
        <dbReference type="SAM" id="Phobius"/>
    </source>
</evidence>
<name>A0A6A6CQ33_ZASCE</name>